<evidence type="ECO:0000313" key="4">
    <source>
        <dbReference type="EMBL" id="GIX65126.1"/>
    </source>
</evidence>
<dbReference type="Gene3D" id="3.90.226.10">
    <property type="entry name" value="2-enoyl-CoA Hydratase, Chain A, domain 1"/>
    <property type="match status" value="1"/>
</dbReference>
<dbReference type="Proteomes" id="UP001497744">
    <property type="component" value="Unassembled WGS sequence"/>
</dbReference>
<comment type="similarity">
    <text evidence="1 2">Belongs to the peptidase S14 family.</text>
</comment>
<keyword evidence="4" id="KW-0645">Protease</keyword>
<keyword evidence="3" id="KW-0732">Signal</keyword>
<dbReference type="CDD" id="cd07017">
    <property type="entry name" value="S14_ClpP_2"/>
    <property type="match status" value="1"/>
</dbReference>
<sequence length="292" mass="31636">MIRPIFELLCIASVAGFFWTIDEVYCSRVGGKGDFRLRNSLKSSRSLGLGRIRLDSIIVPTPNGSHVSLAFTSSIPGEPHLTSTAYSRRIRGKSPLGGISKSKAPDLSSALLSERTIFVGTPIQTTVAHLVIAQLLYLDHTSQKPIKIYINCGDNAVNEDPRTSCEIDALNIVDVMSYVKSDVITLNLGKAYGPASLILAAGTPGKRFVLPRAFTALRQSSASLETMPAEDIRIYSKEILKARKQVAAAFSRFSGKSEAEVLEALQRGRYMDAQEAIAYGLADKVVEGSETP</sequence>
<evidence type="ECO:0000256" key="1">
    <source>
        <dbReference type="ARBA" id="ARBA00007039"/>
    </source>
</evidence>
<comment type="caution">
    <text evidence="4">The sequence shown here is derived from an EMBL/GenBank/DDBJ whole genome shotgun (WGS) entry which is preliminary data.</text>
</comment>
<keyword evidence="4" id="KW-0378">Hydrolase</keyword>
<organism evidence="4 5">
    <name type="scientific">Babesia caballi</name>
    <dbReference type="NCBI Taxonomy" id="5871"/>
    <lineage>
        <taxon>Eukaryota</taxon>
        <taxon>Sar</taxon>
        <taxon>Alveolata</taxon>
        <taxon>Apicomplexa</taxon>
        <taxon>Aconoidasida</taxon>
        <taxon>Piroplasmida</taxon>
        <taxon>Babesiidae</taxon>
        <taxon>Babesia</taxon>
    </lineage>
</organism>
<dbReference type="Pfam" id="PF00574">
    <property type="entry name" value="CLP_protease"/>
    <property type="match status" value="1"/>
</dbReference>
<evidence type="ECO:0000256" key="3">
    <source>
        <dbReference type="SAM" id="SignalP"/>
    </source>
</evidence>
<evidence type="ECO:0000313" key="5">
    <source>
        <dbReference type="Proteomes" id="UP001497744"/>
    </source>
</evidence>
<dbReference type="RefSeq" id="XP_067717195.1">
    <property type="nucleotide sequence ID" value="XM_067861094.1"/>
</dbReference>
<accession>A0AAV4M181</accession>
<dbReference type="GO" id="GO:0051117">
    <property type="term" value="F:ATPase binding"/>
    <property type="evidence" value="ECO:0007669"/>
    <property type="project" value="TreeGrafter"/>
</dbReference>
<dbReference type="PANTHER" id="PTHR10381:SF11">
    <property type="entry name" value="ATP-DEPENDENT CLP PROTEASE PROTEOLYTIC SUBUNIT, MITOCHONDRIAL"/>
    <property type="match status" value="1"/>
</dbReference>
<dbReference type="InterPro" id="IPR001907">
    <property type="entry name" value="ClpP"/>
</dbReference>
<dbReference type="AlphaFoldDB" id="A0AAV4M181"/>
<dbReference type="GO" id="GO:0009368">
    <property type="term" value="C:endopeptidase Clp complex"/>
    <property type="evidence" value="ECO:0007669"/>
    <property type="project" value="TreeGrafter"/>
</dbReference>
<dbReference type="InterPro" id="IPR029045">
    <property type="entry name" value="ClpP/crotonase-like_dom_sf"/>
</dbReference>
<dbReference type="PANTHER" id="PTHR10381">
    <property type="entry name" value="ATP-DEPENDENT CLP PROTEASE PROTEOLYTIC SUBUNIT"/>
    <property type="match status" value="1"/>
</dbReference>
<dbReference type="GO" id="GO:0004252">
    <property type="term" value="F:serine-type endopeptidase activity"/>
    <property type="evidence" value="ECO:0007669"/>
    <property type="project" value="InterPro"/>
</dbReference>
<name>A0AAV4M181_BABCB</name>
<dbReference type="EMBL" id="BPLF01000004">
    <property type="protein sequence ID" value="GIX65126.1"/>
    <property type="molecule type" value="Genomic_DNA"/>
</dbReference>
<proteinExistence type="inferred from homology"/>
<feature type="signal peptide" evidence="3">
    <location>
        <begin position="1"/>
        <end position="26"/>
    </location>
</feature>
<feature type="chain" id="PRO_5043495385" description="ATP-dependent Clp protease proteolytic subunit" evidence="3">
    <location>
        <begin position="27"/>
        <end position="292"/>
    </location>
</feature>
<dbReference type="PRINTS" id="PR00127">
    <property type="entry name" value="CLPPROTEASEP"/>
</dbReference>
<dbReference type="SUPFAM" id="SSF52096">
    <property type="entry name" value="ClpP/crotonase"/>
    <property type="match status" value="1"/>
</dbReference>
<reference evidence="4 5" key="1">
    <citation type="submission" date="2021-06" db="EMBL/GenBank/DDBJ databases">
        <title>Genome sequence of Babesia caballi.</title>
        <authorList>
            <person name="Yamagishi J."/>
            <person name="Kidaka T."/>
            <person name="Ochi A."/>
        </authorList>
    </citation>
    <scope>NUCLEOTIDE SEQUENCE [LARGE SCALE GENOMIC DNA]</scope>
    <source>
        <strain evidence="4">USDA-D6B2</strain>
    </source>
</reference>
<dbReference type="GeneID" id="94196607"/>
<evidence type="ECO:0000256" key="2">
    <source>
        <dbReference type="RuleBase" id="RU003567"/>
    </source>
</evidence>
<dbReference type="GO" id="GO:0004176">
    <property type="term" value="F:ATP-dependent peptidase activity"/>
    <property type="evidence" value="ECO:0007669"/>
    <property type="project" value="InterPro"/>
</dbReference>
<gene>
    <name evidence="4" type="ORF">BcabD6B2_45610</name>
</gene>
<protein>
    <recommendedName>
        <fullName evidence="2">ATP-dependent Clp protease proteolytic subunit</fullName>
    </recommendedName>
</protein>
<dbReference type="GO" id="GO:0006515">
    <property type="term" value="P:protein quality control for misfolded or incompletely synthesized proteins"/>
    <property type="evidence" value="ECO:0007669"/>
    <property type="project" value="TreeGrafter"/>
</dbReference>
<dbReference type="InterPro" id="IPR023562">
    <property type="entry name" value="ClpP/TepA"/>
</dbReference>
<keyword evidence="5" id="KW-1185">Reference proteome</keyword>